<dbReference type="AlphaFoldDB" id="A0A918V3L4"/>
<dbReference type="Proteomes" id="UP000630936">
    <property type="component" value="Unassembled WGS sequence"/>
</dbReference>
<reference evidence="6" key="2">
    <citation type="submission" date="2020-09" db="EMBL/GenBank/DDBJ databases">
        <authorList>
            <person name="Sun Q."/>
            <person name="Ohkuma M."/>
        </authorList>
    </citation>
    <scope>NUCLEOTIDE SEQUENCE</scope>
    <source>
        <strain evidence="6">JCM 4988</strain>
    </source>
</reference>
<comment type="caution">
    <text evidence="6">The sequence shown here is derived from an EMBL/GenBank/DDBJ whole genome shotgun (WGS) entry which is preliminary data.</text>
</comment>
<dbReference type="Pfam" id="PF00440">
    <property type="entry name" value="TetR_N"/>
    <property type="match status" value="1"/>
</dbReference>
<dbReference type="GO" id="GO:0000976">
    <property type="term" value="F:transcription cis-regulatory region binding"/>
    <property type="evidence" value="ECO:0007669"/>
    <property type="project" value="TreeGrafter"/>
</dbReference>
<dbReference type="GO" id="GO:0003700">
    <property type="term" value="F:DNA-binding transcription factor activity"/>
    <property type="evidence" value="ECO:0007669"/>
    <property type="project" value="TreeGrafter"/>
</dbReference>
<organism evidence="6 7">
    <name type="scientific">Streptomyces inusitatus</name>
    <dbReference type="NCBI Taxonomy" id="68221"/>
    <lineage>
        <taxon>Bacteria</taxon>
        <taxon>Bacillati</taxon>
        <taxon>Actinomycetota</taxon>
        <taxon>Actinomycetes</taxon>
        <taxon>Kitasatosporales</taxon>
        <taxon>Streptomycetaceae</taxon>
        <taxon>Streptomyces</taxon>
    </lineage>
</organism>
<dbReference type="InterPro" id="IPR036271">
    <property type="entry name" value="Tet_transcr_reg_TetR-rel_C_sf"/>
</dbReference>
<dbReference type="PROSITE" id="PS50977">
    <property type="entry name" value="HTH_TETR_2"/>
    <property type="match status" value="1"/>
</dbReference>
<evidence type="ECO:0000256" key="3">
    <source>
        <dbReference type="ARBA" id="ARBA00023163"/>
    </source>
</evidence>
<dbReference type="Gene3D" id="1.10.357.10">
    <property type="entry name" value="Tetracycline Repressor, domain 2"/>
    <property type="match status" value="1"/>
</dbReference>
<dbReference type="SUPFAM" id="SSF46689">
    <property type="entry name" value="Homeodomain-like"/>
    <property type="match status" value="1"/>
</dbReference>
<evidence type="ECO:0000313" key="6">
    <source>
        <dbReference type="EMBL" id="GGZ64434.1"/>
    </source>
</evidence>
<dbReference type="PRINTS" id="PR00455">
    <property type="entry name" value="HTHTETR"/>
</dbReference>
<dbReference type="InterPro" id="IPR009057">
    <property type="entry name" value="Homeodomain-like_sf"/>
</dbReference>
<accession>A0A918V3L4</accession>
<feature type="domain" description="HTH tetR-type" evidence="5">
    <location>
        <begin position="8"/>
        <end position="68"/>
    </location>
</feature>
<proteinExistence type="predicted"/>
<evidence type="ECO:0000259" key="5">
    <source>
        <dbReference type="PROSITE" id="PS50977"/>
    </source>
</evidence>
<evidence type="ECO:0000256" key="4">
    <source>
        <dbReference type="PROSITE-ProRule" id="PRU00335"/>
    </source>
</evidence>
<name>A0A918V3L4_9ACTN</name>
<sequence>MVIQDRAHRTHESLLDAAADEFAVQGFVGANLQRVASQAGMTKGAVYGHFPSKAALAAAVVALFDQKWQGLLRRTEDSDRSALESSHCLALGFVQRLQSDLRFRAGLRLVLEEASTQRRDAAVLRCFAFQLDRLLRIAQEQGELPGEHDPEVLGGMILAMVFGSYWTAPARKLDDLTDRFGRMWRLMMPCTA</sequence>
<dbReference type="PANTHER" id="PTHR30055">
    <property type="entry name" value="HTH-TYPE TRANSCRIPTIONAL REGULATOR RUTR"/>
    <property type="match status" value="1"/>
</dbReference>
<gene>
    <name evidence="6" type="primary">mmyR</name>
    <name evidence="6" type="ORF">GCM10010387_67040</name>
</gene>
<keyword evidence="2 4" id="KW-0238">DNA-binding</keyword>
<dbReference type="InterPro" id="IPR001647">
    <property type="entry name" value="HTH_TetR"/>
</dbReference>
<keyword evidence="7" id="KW-1185">Reference proteome</keyword>
<dbReference type="InterPro" id="IPR050109">
    <property type="entry name" value="HTH-type_TetR-like_transc_reg"/>
</dbReference>
<dbReference type="EMBL" id="BMWG01000044">
    <property type="protein sequence ID" value="GGZ64434.1"/>
    <property type="molecule type" value="Genomic_DNA"/>
</dbReference>
<evidence type="ECO:0000313" key="7">
    <source>
        <dbReference type="Proteomes" id="UP000630936"/>
    </source>
</evidence>
<keyword evidence="3" id="KW-0804">Transcription</keyword>
<protein>
    <submittedName>
        <fullName evidence="6">TetR family transcriptional regulator</fullName>
    </submittedName>
</protein>
<evidence type="ECO:0000256" key="1">
    <source>
        <dbReference type="ARBA" id="ARBA00023015"/>
    </source>
</evidence>
<keyword evidence="1" id="KW-0805">Transcription regulation</keyword>
<dbReference type="PANTHER" id="PTHR30055:SF234">
    <property type="entry name" value="HTH-TYPE TRANSCRIPTIONAL REGULATOR BETI"/>
    <property type="match status" value="1"/>
</dbReference>
<dbReference type="SUPFAM" id="SSF48498">
    <property type="entry name" value="Tetracyclin repressor-like, C-terminal domain"/>
    <property type="match status" value="1"/>
</dbReference>
<dbReference type="RefSeq" id="WP_190127092.1">
    <property type="nucleotide sequence ID" value="NZ_BMWG01000044.1"/>
</dbReference>
<feature type="DNA-binding region" description="H-T-H motif" evidence="4">
    <location>
        <begin position="31"/>
        <end position="50"/>
    </location>
</feature>
<evidence type="ECO:0000256" key="2">
    <source>
        <dbReference type="ARBA" id="ARBA00023125"/>
    </source>
</evidence>
<reference evidence="6" key="1">
    <citation type="journal article" date="2014" name="Int. J. Syst. Evol. Microbiol.">
        <title>Complete genome sequence of Corynebacterium casei LMG S-19264T (=DSM 44701T), isolated from a smear-ripened cheese.</title>
        <authorList>
            <consortium name="US DOE Joint Genome Institute (JGI-PGF)"/>
            <person name="Walter F."/>
            <person name="Albersmeier A."/>
            <person name="Kalinowski J."/>
            <person name="Ruckert C."/>
        </authorList>
    </citation>
    <scope>NUCLEOTIDE SEQUENCE</scope>
    <source>
        <strain evidence="6">JCM 4988</strain>
    </source>
</reference>